<dbReference type="Pfam" id="PF02535">
    <property type="entry name" value="Zip"/>
    <property type="match status" value="1"/>
</dbReference>
<dbReference type="OrthoDB" id="11839at2157"/>
<evidence type="ECO:0000313" key="7">
    <source>
        <dbReference type="EMBL" id="ELZ16163.1"/>
    </source>
</evidence>
<dbReference type="PANTHER" id="PTHR11040">
    <property type="entry name" value="ZINC/IRON TRANSPORTER"/>
    <property type="match status" value="1"/>
</dbReference>
<dbReference type="EMBL" id="AOIS01000054">
    <property type="protein sequence ID" value="ELZ16163.1"/>
    <property type="molecule type" value="Genomic_DNA"/>
</dbReference>
<keyword evidence="8" id="KW-1185">Reference proteome</keyword>
<accession>M0C0H1</accession>
<evidence type="ECO:0000256" key="1">
    <source>
        <dbReference type="ARBA" id="ARBA00004141"/>
    </source>
</evidence>
<feature type="transmembrane region" description="Helical" evidence="6">
    <location>
        <begin position="160"/>
        <end position="183"/>
    </location>
</feature>
<evidence type="ECO:0000313" key="8">
    <source>
        <dbReference type="Proteomes" id="UP000011657"/>
    </source>
</evidence>
<feature type="transmembrane region" description="Helical" evidence="6">
    <location>
        <begin position="6"/>
        <end position="27"/>
    </location>
</feature>
<organism evidence="7 8">
    <name type="scientific">Haloterrigena salina JCM 13891</name>
    <dbReference type="NCBI Taxonomy" id="1227488"/>
    <lineage>
        <taxon>Archaea</taxon>
        <taxon>Methanobacteriati</taxon>
        <taxon>Methanobacteriota</taxon>
        <taxon>Stenosarchaea group</taxon>
        <taxon>Halobacteria</taxon>
        <taxon>Halobacteriales</taxon>
        <taxon>Natrialbaceae</taxon>
        <taxon>Haloterrigena</taxon>
    </lineage>
</organism>
<evidence type="ECO:0000256" key="6">
    <source>
        <dbReference type="SAM" id="Phobius"/>
    </source>
</evidence>
<dbReference type="AlphaFoldDB" id="M0C0H1"/>
<keyword evidence="2 6" id="KW-0812">Transmembrane</keyword>
<feature type="transmembrane region" description="Helical" evidence="6">
    <location>
        <begin position="220"/>
        <end position="252"/>
    </location>
</feature>
<dbReference type="eggNOG" id="arCOG00576">
    <property type="taxonomic scope" value="Archaea"/>
</dbReference>
<evidence type="ECO:0000256" key="5">
    <source>
        <dbReference type="SAM" id="MobiDB-lite"/>
    </source>
</evidence>
<keyword evidence="3 6" id="KW-1133">Transmembrane helix</keyword>
<feature type="region of interest" description="Disordered" evidence="5">
    <location>
        <begin position="104"/>
        <end position="135"/>
    </location>
</feature>
<dbReference type="Proteomes" id="UP000011657">
    <property type="component" value="Unassembled WGS sequence"/>
</dbReference>
<feature type="transmembrane region" description="Helical" evidence="6">
    <location>
        <begin position="39"/>
        <end position="57"/>
    </location>
</feature>
<dbReference type="PANTHER" id="PTHR11040:SF70">
    <property type="entry name" value="OS05G0316100 PROTEIN"/>
    <property type="match status" value="1"/>
</dbReference>
<proteinExistence type="predicted"/>
<keyword evidence="4 6" id="KW-0472">Membrane</keyword>
<dbReference type="PATRIC" id="fig|1227488.3.peg.3350"/>
<evidence type="ECO:0000256" key="2">
    <source>
        <dbReference type="ARBA" id="ARBA00022692"/>
    </source>
</evidence>
<dbReference type="InterPro" id="IPR003689">
    <property type="entry name" value="ZIP"/>
</dbReference>
<dbReference type="RefSeq" id="WP_008895627.1">
    <property type="nucleotide sequence ID" value="NZ_AOIS01000054.1"/>
</dbReference>
<feature type="transmembrane region" description="Helical" evidence="6">
    <location>
        <begin position="63"/>
        <end position="82"/>
    </location>
</feature>
<comment type="caution">
    <text evidence="7">The sequence shown here is derived from an EMBL/GenBank/DDBJ whole genome shotgun (WGS) entry which is preliminary data.</text>
</comment>
<comment type="subcellular location">
    <subcellularLocation>
        <location evidence="1">Membrane</location>
        <topology evidence="1">Multi-pass membrane protein</topology>
    </subcellularLocation>
</comment>
<protein>
    <submittedName>
        <fullName evidence="7">Zinc/iron permease</fullName>
    </submittedName>
</protein>
<name>M0C0H1_9EURY</name>
<dbReference type="STRING" id="1227488.C477_16755"/>
<dbReference type="GO" id="GO:0016020">
    <property type="term" value="C:membrane"/>
    <property type="evidence" value="ECO:0007669"/>
    <property type="project" value="UniProtKB-SubCell"/>
</dbReference>
<evidence type="ECO:0000256" key="3">
    <source>
        <dbReference type="ARBA" id="ARBA00022989"/>
    </source>
</evidence>
<reference evidence="7 8" key="1">
    <citation type="journal article" date="2014" name="PLoS Genet.">
        <title>Phylogenetically driven sequencing of extremely halophilic archaea reveals strategies for static and dynamic osmo-response.</title>
        <authorList>
            <person name="Becker E.A."/>
            <person name="Seitzer P.M."/>
            <person name="Tritt A."/>
            <person name="Larsen D."/>
            <person name="Krusor M."/>
            <person name="Yao A.I."/>
            <person name="Wu D."/>
            <person name="Madern D."/>
            <person name="Eisen J.A."/>
            <person name="Darling A.E."/>
            <person name="Facciotti M.T."/>
        </authorList>
    </citation>
    <scope>NUCLEOTIDE SEQUENCE [LARGE SCALE GENOMIC DNA]</scope>
    <source>
        <strain evidence="7 8">JCM 13891</strain>
    </source>
</reference>
<gene>
    <name evidence="7" type="ORF">C477_16755</name>
</gene>
<evidence type="ECO:0000256" key="4">
    <source>
        <dbReference type="ARBA" id="ARBA00023136"/>
    </source>
</evidence>
<sequence length="288" mass="28963">MSTLGEVVMIAALAGAATGLGALPVYVTERISHRFYDAALGLAAGIMFGAAVFALVVPGLEFGSLWEVVVGVLLGSVFLLAANRLIPHIHLLITGEADGTYPPISGSEVELEAAPKSPSPEGTSDDGANDKDTVPAPDDDLRQAILVGSAITIHNVPEGLAIGIAFAGGLEGVGIALAVAIAVQNVPDGFAMAIPASQTGLSKPKTILYTTLSGAGPEPIAAAIGFALVAVVTGLFPVAAGFAAGTMLAVIFREMIPASHGHGYADEATLTFVIGFVVMVVVDVGLAV</sequence>
<feature type="transmembrane region" description="Helical" evidence="6">
    <location>
        <begin position="264"/>
        <end position="287"/>
    </location>
</feature>
<dbReference type="GO" id="GO:0005385">
    <property type="term" value="F:zinc ion transmembrane transporter activity"/>
    <property type="evidence" value="ECO:0007669"/>
    <property type="project" value="TreeGrafter"/>
</dbReference>